<reference evidence="1 3" key="1">
    <citation type="journal article" date="2016" name="Front. Microbiol.">
        <title>High-Level Heat Resistance of Spores of Bacillus amyloliquefaciens and Bacillus licheniformis Results from the Presence of a spoVA Operon in a Tn1546 Transposon.</title>
        <authorList>
            <person name="Berendsen E.M."/>
            <person name="Koning R.A."/>
            <person name="Boekhorst J."/>
            <person name="de Jong A."/>
            <person name="Kuipers O.P."/>
            <person name="Wells-Bennik M.H."/>
        </authorList>
    </citation>
    <scope>NUCLEOTIDE SEQUENCE [LARGE SCALE GENOMIC DNA]</scope>
    <source>
        <strain evidence="1 3">B4121</strain>
    </source>
</reference>
<dbReference type="EMBL" id="LKPO01000019">
    <property type="protein sequence ID" value="OLF91122.1"/>
    <property type="molecule type" value="Genomic_DNA"/>
</dbReference>
<name>A0A6I7TT80_9BACI</name>
<dbReference type="Proteomes" id="UP000429980">
    <property type="component" value="Unassembled WGS sequence"/>
</dbReference>
<reference evidence="2 4" key="2">
    <citation type="submission" date="2019-06" db="EMBL/GenBank/DDBJ databases">
        <title>Genome sequence analysis of &gt;100 Bacillus licheniformis strains suggests intrinsic resistance to this species.</title>
        <authorList>
            <person name="Wels M."/>
            <person name="Siezen R.J."/>
            <person name="Johansen E."/>
            <person name="Stuer-Lauridsen B."/>
            <person name="Bjerre K."/>
            <person name="Nielsen B.K.K."/>
        </authorList>
    </citation>
    <scope>NUCLEOTIDE SEQUENCE [LARGE SCALE GENOMIC DNA]</scope>
    <source>
        <strain evidence="2 4">BAC-15381</strain>
    </source>
</reference>
<proteinExistence type="predicted"/>
<dbReference type="EMBL" id="NILF01000036">
    <property type="protein sequence ID" value="TWL38700.1"/>
    <property type="molecule type" value="Genomic_DNA"/>
</dbReference>
<dbReference type="Proteomes" id="UP000185604">
    <property type="component" value="Unassembled WGS sequence"/>
</dbReference>
<gene>
    <name evidence="1" type="ORF">B4121_2600</name>
    <name evidence="2" type="ORF">CHCC15381_0818</name>
</gene>
<evidence type="ECO:0000313" key="1">
    <source>
        <dbReference type="EMBL" id="OLF91122.1"/>
    </source>
</evidence>
<organism evidence="1 3">
    <name type="scientific">Bacillus paralicheniformis</name>
    <dbReference type="NCBI Taxonomy" id="1648923"/>
    <lineage>
        <taxon>Bacteria</taxon>
        <taxon>Bacillati</taxon>
        <taxon>Bacillota</taxon>
        <taxon>Bacilli</taxon>
        <taxon>Bacillales</taxon>
        <taxon>Bacillaceae</taxon>
        <taxon>Bacillus</taxon>
    </lineage>
</organism>
<sequence length="56" mass="6273">MIQSCTNHCASFLSAVYTKNIGSIKSLKIANQAEYEAKTEFPNTDLTILFSFQLLK</sequence>
<dbReference type="AlphaFoldDB" id="A0A6I7TT80"/>
<keyword evidence="4" id="KW-1185">Reference proteome</keyword>
<evidence type="ECO:0000313" key="3">
    <source>
        <dbReference type="Proteomes" id="UP000185604"/>
    </source>
</evidence>
<accession>A0A6I7TT80</accession>
<protein>
    <submittedName>
        <fullName evidence="1">Uncharacterized protein</fullName>
    </submittedName>
</protein>
<comment type="caution">
    <text evidence="1">The sequence shown here is derived from an EMBL/GenBank/DDBJ whole genome shotgun (WGS) entry which is preliminary data.</text>
</comment>
<evidence type="ECO:0000313" key="4">
    <source>
        <dbReference type="Proteomes" id="UP000429980"/>
    </source>
</evidence>
<evidence type="ECO:0000313" key="2">
    <source>
        <dbReference type="EMBL" id="TWL38700.1"/>
    </source>
</evidence>